<evidence type="ECO:0000256" key="6">
    <source>
        <dbReference type="ARBA" id="ARBA00022741"/>
    </source>
</evidence>
<dbReference type="CDD" id="cd01672">
    <property type="entry name" value="TMPK"/>
    <property type="match status" value="1"/>
</dbReference>
<sequence length="260" mass="28401">MTPTLVASRTTLPPEGAGLALGGPARRPSHSQGLFISFEGIDGAGKSTHIAGLADAFQSEGRAVTLTREPGGTLLAEKLRNMVLDDAMDPLTESLLIFAARRDHLVRVIAPALLRGDVVLCDRFTDATFAYQGAGRGFDVKVLATLERWVQSGEGLLGDPAGNQPMKPEVETVIEPHLTVWFDLPPEEAALRLADSRVPDRFESQPVEFFRRVARGYAERQLGHPERFARIDASQNREAVWQGIRQVFVEKGWLQAAALP</sequence>
<evidence type="ECO:0000313" key="15">
    <source>
        <dbReference type="EMBL" id="ABM37257.1"/>
    </source>
</evidence>
<dbReference type="OrthoDB" id="9774907at2"/>
<dbReference type="InterPro" id="IPR027417">
    <property type="entry name" value="P-loop_NTPase"/>
</dbReference>
<comment type="catalytic activity">
    <reaction evidence="10 12">
        <text>dTMP + ATP = dTDP + ADP</text>
        <dbReference type="Rhea" id="RHEA:13517"/>
        <dbReference type="ChEBI" id="CHEBI:30616"/>
        <dbReference type="ChEBI" id="CHEBI:58369"/>
        <dbReference type="ChEBI" id="CHEBI:63528"/>
        <dbReference type="ChEBI" id="CHEBI:456216"/>
        <dbReference type="EC" id="2.7.4.9"/>
    </reaction>
</comment>
<feature type="compositionally biased region" description="Low complexity" evidence="13">
    <location>
        <begin position="12"/>
        <end position="24"/>
    </location>
</feature>
<protein>
    <recommendedName>
        <fullName evidence="3 12">Thymidylate kinase</fullName>
        <ecNumber evidence="2 12">2.7.4.9</ecNumber>
    </recommendedName>
    <alternativeName>
        <fullName evidence="9 12">dTMP kinase</fullName>
    </alternativeName>
</protein>
<feature type="domain" description="Thymidylate kinase-like" evidence="14">
    <location>
        <begin position="38"/>
        <end position="147"/>
    </location>
</feature>
<keyword evidence="6 12" id="KW-0547">Nucleotide-binding</keyword>
<dbReference type="GO" id="GO:0005829">
    <property type="term" value="C:cytosol"/>
    <property type="evidence" value="ECO:0007669"/>
    <property type="project" value="TreeGrafter"/>
</dbReference>
<dbReference type="EC" id="2.7.4.9" evidence="2 12"/>
<dbReference type="HOGENOM" id="CLU_049131_0_2_4"/>
<feature type="region of interest" description="Disordered" evidence="13">
    <location>
        <begin position="1"/>
        <end position="24"/>
    </location>
</feature>
<keyword evidence="4 12" id="KW-0808">Transferase</keyword>
<feature type="domain" description="Thymidylate kinase-like" evidence="14">
    <location>
        <begin position="171"/>
        <end position="242"/>
    </location>
</feature>
<dbReference type="STRING" id="365044.Pnap_1948"/>
<accession>A1VNM9</accession>
<dbReference type="PANTHER" id="PTHR10344">
    <property type="entry name" value="THYMIDYLATE KINASE"/>
    <property type="match status" value="1"/>
</dbReference>
<reference evidence="16" key="1">
    <citation type="journal article" date="2009" name="Environ. Microbiol.">
        <title>The genome of Polaromonas naphthalenivorans strain CJ2, isolated from coal tar-contaminated sediment, reveals physiological and metabolic versatility and evolution through extensive horizontal gene transfer.</title>
        <authorList>
            <person name="Yagi J.M."/>
            <person name="Sims D."/>
            <person name="Brettin T."/>
            <person name="Bruce D."/>
            <person name="Madsen E.L."/>
        </authorList>
    </citation>
    <scope>NUCLEOTIDE SEQUENCE [LARGE SCALE GENOMIC DNA]</scope>
    <source>
        <strain evidence="16">CJ2</strain>
    </source>
</reference>
<evidence type="ECO:0000256" key="10">
    <source>
        <dbReference type="ARBA" id="ARBA00048743"/>
    </source>
</evidence>
<gene>
    <name evidence="12" type="primary">tmk</name>
    <name evidence="15" type="ordered locus">Pnap_1948</name>
</gene>
<keyword evidence="8 12" id="KW-0067">ATP-binding</keyword>
<dbReference type="KEGG" id="pna:Pnap_1948"/>
<dbReference type="InterPro" id="IPR039430">
    <property type="entry name" value="Thymidylate_kin-like_dom"/>
</dbReference>
<evidence type="ECO:0000256" key="12">
    <source>
        <dbReference type="HAMAP-Rule" id="MF_00165"/>
    </source>
</evidence>
<feature type="compositionally biased region" description="Polar residues" evidence="13">
    <location>
        <begin position="1"/>
        <end position="11"/>
    </location>
</feature>
<evidence type="ECO:0000313" key="16">
    <source>
        <dbReference type="Proteomes" id="UP000000644"/>
    </source>
</evidence>
<dbReference type="GO" id="GO:0005524">
    <property type="term" value="F:ATP binding"/>
    <property type="evidence" value="ECO:0007669"/>
    <property type="project" value="UniProtKB-UniRule"/>
</dbReference>
<evidence type="ECO:0000256" key="2">
    <source>
        <dbReference type="ARBA" id="ARBA00012980"/>
    </source>
</evidence>
<dbReference type="NCBIfam" id="TIGR00041">
    <property type="entry name" value="DTMP_kinase"/>
    <property type="match status" value="1"/>
</dbReference>
<dbReference type="Pfam" id="PF02223">
    <property type="entry name" value="Thymidylate_kin"/>
    <property type="match status" value="2"/>
</dbReference>
<evidence type="ECO:0000259" key="14">
    <source>
        <dbReference type="Pfam" id="PF02223"/>
    </source>
</evidence>
<dbReference type="GO" id="GO:0004798">
    <property type="term" value="F:dTMP kinase activity"/>
    <property type="evidence" value="ECO:0007669"/>
    <property type="project" value="UniProtKB-UniRule"/>
</dbReference>
<dbReference type="HAMAP" id="MF_00165">
    <property type="entry name" value="Thymidylate_kinase"/>
    <property type="match status" value="1"/>
</dbReference>
<dbReference type="AlphaFoldDB" id="A1VNM9"/>
<evidence type="ECO:0000256" key="5">
    <source>
        <dbReference type="ARBA" id="ARBA00022727"/>
    </source>
</evidence>
<dbReference type="SUPFAM" id="SSF52540">
    <property type="entry name" value="P-loop containing nucleoside triphosphate hydrolases"/>
    <property type="match status" value="1"/>
</dbReference>
<dbReference type="eggNOG" id="COG0125">
    <property type="taxonomic scope" value="Bacteria"/>
</dbReference>
<dbReference type="GO" id="GO:0006233">
    <property type="term" value="P:dTDP biosynthetic process"/>
    <property type="evidence" value="ECO:0007669"/>
    <property type="project" value="InterPro"/>
</dbReference>
<proteinExistence type="inferred from homology"/>
<feature type="binding site" evidence="12">
    <location>
        <begin position="40"/>
        <end position="47"/>
    </location>
    <ligand>
        <name>ATP</name>
        <dbReference type="ChEBI" id="CHEBI:30616"/>
    </ligand>
</feature>
<evidence type="ECO:0000256" key="11">
    <source>
        <dbReference type="ARBA" id="ARBA00057735"/>
    </source>
</evidence>
<evidence type="ECO:0000256" key="1">
    <source>
        <dbReference type="ARBA" id="ARBA00009776"/>
    </source>
</evidence>
<evidence type="ECO:0000256" key="3">
    <source>
        <dbReference type="ARBA" id="ARBA00017144"/>
    </source>
</evidence>
<evidence type="ECO:0000256" key="7">
    <source>
        <dbReference type="ARBA" id="ARBA00022777"/>
    </source>
</evidence>
<name>A1VNM9_POLNA</name>
<keyword evidence="16" id="KW-1185">Reference proteome</keyword>
<dbReference type="RefSeq" id="WP_011801338.1">
    <property type="nucleotide sequence ID" value="NC_008781.1"/>
</dbReference>
<dbReference type="PANTHER" id="PTHR10344:SF4">
    <property type="entry name" value="UMP-CMP KINASE 2, MITOCHONDRIAL"/>
    <property type="match status" value="1"/>
</dbReference>
<dbReference type="Gene3D" id="3.40.50.300">
    <property type="entry name" value="P-loop containing nucleotide triphosphate hydrolases"/>
    <property type="match status" value="1"/>
</dbReference>
<organism evidence="15 16">
    <name type="scientific">Polaromonas naphthalenivorans (strain CJ2)</name>
    <dbReference type="NCBI Taxonomy" id="365044"/>
    <lineage>
        <taxon>Bacteria</taxon>
        <taxon>Pseudomonadati</taxon>
        <taxon>Pseudomonadota</taxon>
        <taxon>Betaproteobacteria</taxon>
        <taxon>Burkholderiales</taxon>
        <taxon>Comamonadaceae</taxon>
        <taxon>Polaromonas</taxon>
    </lineage>
</organism>
<dbReference type="Proteomes" id="UP000000644">
    <property type="component" value="Chromosome"/>
</dbReference>
<evidence type="ECO:0000256" key="13">
    <source>
        <dbReference type="SAM" id="MobiDB-lite"/>
    </source>
</evidence>
<dbReference type="EMBL" id="CP000529">
    <property type="protein sequence ID" value="ABM37257.1"/>
    <property type="molecule type" value="Genomic_DNA"/>
</dbReference>
<dbReference type="GO" id="GO:0006227">
    <property type="term" value="P:dUDP biosynthetic process"/>
    <property type="evidence" value="ECO:0007669"/>
    <property type="project" value="TreeGrafter"/>
</dbReference>
<dbReference type="FunFam" id="3.40.50.300:FF:000225">
    <property type="entry name" value="Thymidylate kinase"/>
    <property type="match status" value="1"/>
</dbReference>
<dbReference type="InterPro" id="IPR018094">
    <property type="entry name" value="Thymidylate_kinase"/>
</dbReference>
<evidence type="ECO:0000256" key="9">
    <source>
        <dbReference type="ARBA" id="ARBA00029962"/>
    </source>
</evidence>
<comment type="function">
    <text evidence="11 12">Phosphorylation of dTMP to form dTDP in both de novo and salvage pathways of dTTP synthesis.</text>
</comment>
<comment type="similarity">
    <text evidence="1 12">Belongs to the thymidylate kinase family.</text>
</comment>
<keyword evidence="5 12" id="KW-0545">Nucleotide biosynthesis</keyword>
<dbReference type="GO" id="GO:0006235">
    <property type="term" value="P:dTTP biosynthetic process"/>
    <property type="evidence" value="ECO:0007669"/>
    <property type="project" value="UniProtKB-UniRule"/>
</dbReference>
<keyword evidence="7 12" id="KW-0418">Kinase</keyword>
<evidence type="ECO:0000256" key="8">
    <source>
        <dbReference type="ARBA" id="ARBA00022840"/>
    </source>
</evidence>
<evidence type="ECO:0000256" key="4">
    <source>
        <dbReference type="ARBA" id="ARBA00022679"/>
    </source>
</evidence>